<proteinExistence type="predicted"/>
<dbReference type="AlphaFoldDB" id="A0A6S7FU57"/>
<dbReference type="OrthoDB" id="6007872at2759"/>
<feature type="coiled-coil region" evidence="1">
    <location>
        <begin position="33"/>
        <end position="111"/>
    </location>
</feature>
<protein>
    <submittedName>
        <fullName evidence="3">Uncharacterized protein</fullName>
    </submittedName>
</protein>
<organism evidence="3 4">
    <name type="scientific">Paramuricea clavata</name>
    <name type="common">Red gorgonian</name>
    <name type="synonym">Violescent sea-whip</name>
    <dbReference type="NCBI Taxonomy" id="317549"/>
    <lineage>
        <taxon>Eukaryota</taxon>
        <taxon>Metazoa</taxon>
        <taxon>Cnidaria</taxon>
        <taxon>Anthozoa</taxon>
        <taxon>Octocorallia</taxon>
        <taxon>Malacalcyonacea</taxon>
        <taxon>Plexauridae</taxon>
        <taxon>Paramuricea</taxon>
    </lineage>
</organism>
<reference evidence="3" key="1">
    <citation type="submission" date="2020-04" db="EMBL/GenBank/DDBJ databases">
        <authorList>
            <person name="Alioto T."/>
            <person name="Alioto T."/>
            <person name="Gomez Garrido J."/>
        </authorList>
    </citation>
    <scope>NUCLEOTIDE SEQUENCE</scope>
    <source>
        <strain evidence="3">A484AB</strain>
    </source>
</reference>
<keyword evidence="1" id="KW-0175">Coiled coil</keyword>
<evidence type="ECO:0000313" key="4">
    <source>
        <dbReference type="Proteomes" id="UP001152795"/>
    </source>
</evidence>
<keyword evidence="4" id="KW-1185">Reference proteome</keyword>
<evidence type="ECO:0000313" key="3">
    <source>
        <dbReference type="EMBL" id="CAB3983128.1"/>
    </source>
</evidence>
<gene>
    <name evidence="3" type="ORF">PACLA_8A063084</name>
</gene>
<name>A0A6S7FU57_PARCT</name>
<feature type="compositionally biased region" description="Polar residues" evidence="2">
    <location>
        <begin position="1"/>
        <end position="15"/>
    </location>
</feature>
<dbReference type="Proteomes" id="UP001152795">
    <property type="component" value="Unassembled WGS sequence"/>
</dbReference>
<evidence type="ECO:0000256" key="1">
    <source>
        <dbReference type="SAM" id="Coils"/>
    </source>
</evidence>
<sequence length="382" mass="44973">MACTESSPRKQSISEQPKKKRKIHHDKQPKITKETLLKALEDVEDEIKKLGHEILGKRLKKVRGQVKVVLENQQEEIQNLRGEIQSLKKEVENVKIKQENLEKTLAVAQATWVWEAHLARFVVDSSKRIYPSGKFRQMEQYLERLKNPEDNRWTEIKGKLRDWTKEHWEVLNTVRVERNCIAHPDLIDLDLVESEIEIMMTPESQERMKDMLDILRMTASLMKFGRLAKFYERNKHLFSAEGMRGKGMDARVLKKIISWDRNFEEINGLQNIEHADAKKYLAKYVNDRRMVKHYFFIVDFIKDENSKSLGKLAWEIEVSGIFGGKSTEYGEALDRLKKLLPNPKDLKDLDETTAKLHIPDFLPKHLWKHGIEIVEKYFDEIT</sequence>
<feature type="region of interest" description="Disordered" evidence="2">
    <location>
        <begin position="1"/>
        <end position="29"/>
    </location>
</feature>
<comment type="caution">
    <text evidence="3">The sequence shown here is derived from an EMBL/GenBank/DDBJ whole genome shotgun (WGS) entry which is preliminary data.</text>
</comment>
<dbReference type="EMBL" id="CACRXK020000580">
    <property type="protein sequence ID" value="CAB3983128.1"/>
    <property type="molecule type" value="Genomic_DNA"/>
</dbReference>
<accession>A0A6S7FU57</accession>
<evidence type="ECO:0000256" key="2">
    <source>
        <dbReference type="SAM" id="MobiDB-lite"/>
    </source>
</evidence>